<dbReference type="EMBL" id="LAZR01000619">
    <property type="protein sequence ID" value="KKN62571.1"/>
    <property type="molecule type" value="Genomic_DNA"/>
</dbReference>
<reference evidence="1" key="1">
    <citation type="journal article" date="2015" name="Nature">
        <title>Complex archaea that bridge the gap between prokaryotes and eukaryotes.</title>
        <authorList>
            <person name="Spang A."/>
            <person name="Saw J.H."/>
            <person name="Jorgensen S.L."/>
            <person name="Zaremba-Niedzwiedzka K."/>
            <person name="Martijn J."/>
            <person name="Lind A.E."/>
            <person name="van Eijk R."/>
            <person name="Schleper C."/>
            <person name="Guy L."/>
            <person name="Ettema T.J."/>
        </authorList>
    </citation>
    <scope>NUCLEOTIDE SEQUENCE</scope>
</reference>
<organism evidence="1">
    <name type="scientific">marine sediment metagenome</name>
    <dbReference type="NCBI Taxonomy" id="412755"/>
    <lineage>
        <taxon>unclassified sequences</taxon>
        <taxon>metagenomes</taxon>
        <taxon>ecological metagenomes</taxon>
    </lineage>
</organism>
<accession>A0A0F9UMY1</accession>
<sequence>MLDPNEFPLSCRKRGRRLGVLRDSVWRWQMVVFEELKTVLPRAMSGIIEPDETYQRESQKGSREWVCYERDTFQPKTTPKPPRKRWYEYPKRRPPHAIALEWSEPILGVVDRTGRTTFQHMADTLQPTIVPQVAFDAMVLLNGAPQYEAIARARGTSYNVLVAGRRTKRMPKTYHLNSVSSLHPEWKRDFRGRWRGPAAKYLDGYTRWMLARRDSDPLAILQSIIALAKPTLSIALPFEAAASPGSAGILQNIVS</sequence>
<comment type="caution">
    <text evidence="1">The sequence shown here is derived from an EMBL/GenBank/DDBJ whole genome shotgun (WGS) entry which is preliminary data.</text>
</comment>
<gene>
    <name evidence="1" type="ORF">LCGC14_0510600</name>
</gene>
<dbReference type="AlphaFoldDB" id="A0A0F9UMY1"/>
<evidence type="ECO:0008006" key="2">
    <source>
        <dbReference type="Google" id="ProtNLM"/>
    </source>
</evidence>
<evidence type="ECO:0000313" key="1">
    <source>
        <dbReference type="EMBL" id="KKN62571.1"/>
    </source>
</evidence>
<name>A0A0F9UMY1_9ZZZZ</name>
<protein>
    <recommendedName>
        <fullName evidence="2">ISXO2-like transposase domain-containing protein</fullName>
    </recommendedName>
</protein>
<proteinExistence type="predicted"/>